<dbReference type="InterPro" id="IPR053714">
    <property type="entry name" value="Iso_Racemase_Enz_sf"/>
</dbReference>
<keyword evidence="2" id="KW-1185">Reference proteome</keyword>
<evidence type="ECO:0000313" key="2">
    <source>
        <dbReference type="Proteomes" id="UP000094622"/>
    </source>
</evidence>
<reference evidence="1 2" key="1">
    <citation type="submission" date="2016-07" db="EMBL/GenBank/DDBJ databases">
        <title>Draft Genome Sequence of Methylobrevis pamukkalensis PK2.</title>
        <authorList>
            <person name="Vasilenko O.V."/>
            <person name="Doronina N.V."/>
            <person name="Shmareva M.N."/>
            <person name="Tarlachkov S.V."/>
            <person name="Mustakhimov I."/>
            <person name="Trotsenko Y.A."/>
        </authorList>
    </citation>
    <scope>NUCLEOTIDE SEQUENCE [LARGE SCALE GENOMIC DNA]</scope>
    <source>
        <strain evidence="1 2">PK2</strain>
    </source>
</reference>
<dbReference type="AlphaFoldDB" id="A0A1E3GTI0"/>
<gene>
    <name evidence="1" type="ORF">A6302_04395</name>
</gene>
<protein>
    <recommendedName>
        <fullName evidence="3">Asp/Glu/Hydantoin racemase</fullName>
    </recommendedName>
</protein>
<dbReference type="EMBL" id="MCRJ01000209">
    <property type="protein sequence ID" value="ODN67353.1"/>
    <property type="molecule type" value="Genomic_DNA"/>
</dbReference>
<dbReference type="Proteomes" id="UP000094622">
    <property type="component" value="Unassembled WGS sequence"/>
</dbReference>
<evidence type="ECO:0008006" key="3">
    <source>
        <dbReference type="Google" id="ProtNLM"/>
    </source>
</evidence>
<name>A0A1E3GTI0_9HYPH</name>
<accession>A0A1E3GTI0</accession>
<dbReference type="Gene3D" id="3.40.50.12500">
    <property type="match status" value="1"/>
</dbReference>
<organism evidence="1 2">
    <name type="scientific">Methylobrevis pamukkalensis</name>
    <dbReference type="NCBI Taxonomy" id="1439726"/>
    <lineage>
        <taxon>Bacteria</taxon>
        <taxon>Pseudomonadati</taxon>
        <taxon>Pseudomonadota</taxon>
        <taxon>Alphaproteobacteria</taxon>
        <taxon>Hyphomicrobiales</taxon>
        <taxon>Pleomorphomonadaceae</taxon>
        <taxon>Methylobrevis</taxon>
    </lineage>
</organism>
<sequence length="62" mass="6074">MADLAAALSADHGVPVIEGVASAVKLAESLAALGLRTAKTGPYAPPLPKAYAGFMAGLAPRG</sequence>
<comment type="caution">
    <text evidence="1">The sequence shown here is derived from an EMBL/GenBank/DDBJ whole genome shotgun (WGS) entry which is preliminary data.</text>
</comment>
<evidence type="ECO:0000313" key="1">
    <source>
        <dbReference type="EMBL" id="ODN67353.1"/>
    </source>
</evidence>
<proteinExistence type="predicted"/>